<keyword evidence="3" id="KW-0804">Transcription</keyword>
<proteinExistence type="predicted"/>
<organism evidence="6 7">
    <name type="scientific">Pseudooctadecabacter jejudonensis</name>
    <dbReference type="NCBI Taxonomy" id="1391910"/>
    <lineage>
        <taxon>Bacteria</taxon>
        <taxon>Pseudomonadati</taxon>
        <taxon>Pseudomonadota</taxon>
        <taxon>Alphaproteobacteria</taxon>
        <taxon>Rhodobacterales</taxon>
        <taxon>Paracoccaceae</taxon>
        <taxon>Pseudooctadecabacter</taxon>
    </lineage>
</organism>
<dbReference type="InterPro" id="IPR009057">
    <property type="entry name" value="Homeodomain-like_sf"/>
</dbReference>
<dbReference type="GO" id="GO:0000976">
    <property type="term" value="F:transcription cis-regulatory region binding"/>
    <property type="evidence" value="ECO:0007669"/>
    <property type="project" value="TreeGrafter"/>
</dbReference>
<dbReference type="GO" id="GO:0003700">
    <property type="term" value="F:DNA-binding transcription factor activity"/>
    <property type="evidence" value="ECO:0007669"/>
    <property type="project" value="TreeGrafter"/>
</dbReference>
<gene>
    <name evidence="6" type="ORF">PSJ8397_00504</name>
</gene>
<sequence>MKDETSPILDAALEVFGRYGYKRATMGDIAKAAGLSRQSLYARFAGKDDVYAAGLVLYATRMTDALTAAWAGRTALSDQMNDLMTLGTVPSFEMLRAMPDAADILNAAETEAGQQAMTQVKALKVALFADLLAPYEAALAGHGQTPASLATFMETALHAMLITCTTRADLDAQFASLKASVLALTDQT</sequence>
<dbReference type="PRINTS" id="PR00455">
    <property type="entry name" value="HTHTETR"/>
</dbReference>
<dbReference type="PROSITE" id="PS50977">
    <property type="entry name" value="HTH_TETR_2"/>
    <property type="match status" value="1"/>
</dbReference>
<dbReference type="EMBL" id="FWFT01000001">
    <property type="protein sequence ID" value="SLN17121.1"/>
    <property type="molecule type" value="Genomic_DNA"/>
</dbReference>
<evidence type="ECO:0000256" key="3">
    <source>
        <dbReference type="ARBA" id="ARBA00023163"/>
    </source>
</evidence>
<evidence type="ECO:0000256" key="1">
    <source>
        <dbReference type="ARBA" id="ARBA00023015"/>
    </source>
</evidence>
<dbReference type="PANTHER" id="PTHR30055:SF234">
    <property type="entry name" value="HTH-TYPE TRANSCRIPTIONAL REGULATOR BETI"/>
    <property type="match status" value="1"/>
</dbReference>
<keyword evidence="7" id="KW-1185">Reference proteome</keyword>
<dbReference type="Pfam" id="PF00440">
    <property type="entry name" value="TetR_N"/>
    <property type="match status" value="1"/>
</dbReference>
<dbReference type="SUPFAM" id="SSF46689">
    <property type="entry name" value="Homeodomain-like"/>
    <property type="match status" value="1"/>
</dbReference>
<evidence type="ECO:0000256" key="4">
    <source>
        <dbReference type="PROSITE-ProRule" id="PRU00335"/>
    </source>
</evidence>
<dbReference type="Gene3D" id="1.10.357.10">
    <property type="entry name" value="Tetracycline Repressor, domain 2"/>
    <property type="match status" value="1"/>
</dbReference>
<dbReference type="Proteomes" id="UP000193623">
    <property type="component" value="Unassembled WGS sequence"/>
</dbReference>
<accession>A0A1Y5RKY6</accession>
<evidence type="ECO:0000313" key="6">
    <source>
        <dbReference type="EMBL" id="SLN17121.1"/>
    </source>
</evidence>
<dbReference type="OrthoDB" id="9802802at2"/>
<feature type="DNA-binding region" description="H-T-H motif" evidence="4">
    <location>
        <begin position="25"/>
        <end position="44"/>
    </location>
</feature>
<reference evidence="6 7" key="1">
    <citation type="submission" date="2017-03" db="EMBL/GenBank/DDBJ databases">
        <authorList>
            <person name="Afonso C.L."/>
            <person name="Miller P.J."/>
            <person name="Scott M.A."/>
            <person name="Spackman E."/>
            <person name="Goraichik I."/>
            <person name="Dimitrov K.M."/>
            <person name="Suarez D.L."/>
            <person name="Swayne D.E."/>
        </authorList>
    </citation>
    <scope>NUCLEOTIDE SEQUENCE [LARGE SCALE GENOMIC DNA]</scope>
    <source>
        <strain evidence="6 7">CECT 8397</strain>
    </source>
</reference>
<dbReference type="InterPro" id="IPR001647">
    <property type="entry name" value="HTH_TetR"/>
</dbReference>
<name>A0A1Y5RKY6_9RHOB</name>
<dbReference type="PANTHER" id="PTHR30055">
    <property type="entry name" value="HTH-TYPE TRANSCRIPTIONAL REGULATOR RUTR"/>
    <property type="match status" value="1"/>
</dbReference>
<protein>
    <submittedName>
        <fullName evidence="6">DNA-binding transcriptional repressor AcrR</fullName>
    </submittedName>
</protein>
<keyword evidence="2 4" id="KW-0238">DNA-binding</keyword>
<evidence type="ECO:0000259" key="5">
    <source>
        <dbReference type="PROSITE" id="PS50977"/>
    </source>
</evidence>
<dbReference type="RefSeq" id="WP_085862962.1">
    <property type="nucleotide sequence ID" value="NZ_FWFT01000001.1"/>
</dbReference>
<dbReference type="AlphaFoldDB" id="A0A1Y5RKY6"/>
<evidence type="ECO:0000256" key="2">
    <source>
        <dbReference type="ARBA" id="ARBA00023125"/>
    </source>
</evidence>
<evidence type="ECO:0000313" key="7">
    <source>
        <dbReference type="Proteomes" id="UP000193623"/>
    </source>
</evidence>
<dbReference type="InterPro" id="IPR050109">
    <property type="entry name" value="HTH-type_TetR-like_transc_reg"/>
</dbReference>
<keyword evidence="1" id="KW-0805">Transcription regulation</keyword>
<feature type="domain" description="HTH tetR-type" evidence="5">
    <location>
        <begin position="2"/>
        <end position="62"/>
    </location>
</feature>